<dbReference type="InterPro" id="IPR002885">
    <property type="entry name" value="PPR_rpt"/>
</dbReference>
<dbReference type="Gene3D" id="1.25.40.10">
    <property type="entry name" value="Tetratricopeptide repeat domain"/>
    <property type="match status" value="4"/>
</dbReference>
<dbReference type="InterPro" id="IPR046960">
    <property type="entry name" value="PPR_At4g14850-like_plant"/>
</dbReference>
<dbReference type="PANTHER" id="PTHR47926">
    <property type="entry name" value="PENTATRICOPEPTIDE REPEAT-CONTAINING PROTEIN"/>
    <property type="match status" value="1"/>
</dbReference>
<dbReference type="Pfam" id="PF20431">
    <property type="entry name" value="E_motif"/>
    <property type="match status" value="1"/>
</dbReference>
<dbReference type="Pfam" id="PF01535">
    <property type="entry name" value="PPR"/>
    <property type="match status" value="5"/>
</dbReference>
<gene>
    <name evidence="3" type="primary">PCMP-E64</name>
    <name evidence="3" type="ORF">KSP40_PGU006929</name>
</gene>
<dbReference type="PANTHER" id="PTHR47926:SF448">
    <property type="entry name" value="PENTACOTRIPEPTIDE-REPEAT REGION OF PRORP DOMAIN-CONTAINING PROTEIN"/>
    <property type="match status" value="1"/>
</dbReference>
<dbReference type="InterPro" id="IPR011990">
    <property type="entry name" value="TPR-like_helical_dom_sf"/>
</dbReference>
<dbReference type="NCBIfam" id="TIGR00756">
    <property type="entry name" value="PPR"/>
    <property type="match status" value="4"/>
</dbReference>
<evidence type="ECO:0000256" key="1">
    <source>
        <dbReference type="ARBA" id="ARBA00022737"/>
    </source>
</evidence>
<comment type="caution">
    <text evidence="3">The sequence shown here is derived from an EMBL/GenBank/DDBJ whole genome shotgun (WGS) entry which is preliminary data.</text>
</comment>
<feature type="repeat" description="PPR" evidence="2">
    <location>
        <begin position="113"/>
        <end position="147"/>
    </location>
</feature>
<dbReference type="EMBL" id="JBBWWR010000013">
    <property type="protein sequence ID" value="KAK8956113.1"/>
    <property type="molecule type" value="Genomic_DNA"/>
</dbReference>
<dbReference type="Pfam" id="PF13041">
    <property type="entry name" value="PPR_2"/>
    <property type="match status" value="2"/>
</dbReference>
<feature type="repeat" description="PPR" evidence="2">
    <location>
        <begin position="416"/>
        <end position="450"/>
    </location>
</feature>
<sequence>MRDQVGPQCTENLCTVAPTNLQVSIGEELKKDPHEGRYFYPVLRENVGKSEEGSVMTKLTLQQFTGQLALSQKPSLIRPISPLAAATDLIKSHFDSGRLSDARRVFDELPERDVVAWTAMVSGYTSNARPEDAWASFRAMASAGVSPNAFTVSSILSACRAGEFTEGTAAVHALSVRLGVKGQTHVHNALIYAYSEFHRGMLDALQVFDEITHRSAVSWTTIVAAYVRSGDGGAAAQMCRRMFQEGVELNPFTLSIAIRASAAAENLALGRQIHAAANKTGHAINLPVSNSIADMYSRCASLSEARQHFSEMPRKDLITWNTMIAALDRAGSVDSCSLLLDMLSQSIQPNCFTFTSIISSCAKLSCLIFGQQVHGAAVRRGFRENHHIFNALIDMYAKCGAVADSRRVFDETCRRSLVSWTSMIIGYGVHGFGEEAIKLFNEMIGYGIQPDAIVFMGVISACSHAGLVEEGLEFFNSMESRYGVSPDAKFYGCVVDLLGRSGRLREAAELIEAMPFEPDESVFGALLGACKMHKKVELGVAAGRKMLNLMPEGAKTYVILSNIYAAGSEWDWFADVMKMMRGMGWKKDVGMSWIEVREEVCCFVAGEQSSPSAALASEVLTLLGFHMDEERDLLFSFGSVWDGGEKSYISNSVVIVEALG</sequence>
<dbReference type="PROSITE" id="PS51375">
    <property type="entry name" value="PPR"/>
    <property type="match status" value="3"/>
</dbReference>
<dbReference type="InterPro" id="IPR046848">
    <property type="entry name" value="E_motif"/>
</dbReference>
<organism evidence="3 4">
    <name type="scientific">Platanthera guangdongensis</name>
    <dbReference type="NCBI Taxonomy" id="2320717"/>
    <lineage>
        <taxon>Eukaryota</taxon>
        <taxon>Viridiplantae</taxon>
        <taxon>Streptophyta</taxon>
        <taxon>Embryophyta</taxon>
        <taxon>Tracheophyta</taxon>
        <taxon>Spermatophyta</taxon>
        <taxon>Magnoliopsida</taxon>
        <taxon>Liliopsida</taxon>
        <taxon>Asparagales</taxon>
        <taxon>Orchidaceae</taxon>
        <taxon>Orchidoideae</taxon>
        <taxon>Orchideae</taxon>
        <taxon>Orchidinae</taxon>
        <taxon>Platanthera</taxon>
    </lineage>
</organism>
<reference evidence="3 4" key="1">
    <citation type="journal article" date="2022" name="Nat. Plants">
        <title>Genomes of leafy and leafless Platanthera orchids illuminate the evolution of mycoheterotrophy.</title>
        <authorList>
            <person name="Li M.H."/>
            <person name="Liu K.W."/>
            <person name="Li Z."/>
            <person name="Lu H.C."/>
            <person name="Ye Q.L."/>
            <person name="Zhang D."/>
            <person name="Wang J.Y."/>
            <person name="Li Y.F."/>
            <person name="Zhong Z.M."/>
            <person name="Liu X."/>
            <person name="Yu X."/>
            <person name="Liu D.K."/>
            <person name="Tu X.D."/>
            <person name="Liu B."/>
            <person name="Hao Y."/>
            <person name="Liao X.Y."/>
            <person name="Jiang Y.T."/>
            <person name="Sun W.H."/>
            <person name="Chen J."/>
            <person name="Chen Y.Q."/>
            <person name="Ai Y."/>
            <person name="Zhai J.W."/>
            <person name="Wu S.S."/>
            <person name="Zhou Z."/>
            <person name="Hsiao Y.Y."/>
            <person name="Wu W.L."/>
            <person name="Chen Y.Y."/>
            <person name="Lin Y.F."/>
            <person name="Hsu J.L."/>
            <person name="Li C.Y."/>
            <person name="Wang Z.W."/>
            <person name="Zhao X."/>
            <person name="Zhong W.Y."/>
            <person name="Ma X.K."/>
            <person name="Ma L."/>
            <person name="Huang J."/>
            <person name="Chen G.Z."/>
            <person name="Huang M.Z."/>
            <person name="Huang L."/>
            <person name="Peng D.H."/>
            <person name="Luo Y.B."/>
            <person name="Zou S.Q."/>
            <person name="Chen S.P."/>
            <person name="Lan S."/>
            <person name="Tsai W.C."/>
            <person name="Van de Peer Y."/>
            <person name="Liu Z.J."/>
        </authorList>
    </citation>
    <scope>NUCLEOTIDE SEQUENCE [LARGE SCALE GENOMIC DNA]</scope>
    <source>
        <strain evidence="3">Lor288</strain>
    </source>
</reference>
<keyword evidence="1" id="KW-0677">Repeat</keyword>
<name>A0ABR2M182_9ASPA</name>
<protein>
    <submittedName>
        <fullName evidence="3">Pentatricopeptide repeat-containing protein</fullName>
    </submittedName>
</protein>
<feature type="repeat" description="PPR" evidence="2">
    <location>
        <begin position="215"/>
        <end position="249"/>
    </location>
</feature>
<keyword evidence="4" id="KW-1185">Reference proteome</keyword>
<evidence type="ECO:0000313" key="4">
    <source>
        <dbReference type="Proteomes" id="UP001412067"/>
    </source>
</evidence>
<evidence type="ECO:0000256" key="2">
    <source>
        <dbReference type="PROSITE-ProRule" id="PRU00708"/>
    </source>
</evidence>
<evidence type="ECO:0000313" key="3">
    <source>
        <dbReference type="EMBL" id="KAK8956113.1"/>
    </source>
</evidence>
<proteinExistence type="predicted"/>
<accession>A0ABR2M182</accession>
<dbReference type="Proteomes" id="UP001412067">
    <property type="component" value="Unassembled WGS sequence"/>
</dbReference>